<proteinExistence type="predicted"/>
<evidence type="ECO:0000313" key="3">
    <source>
        <dbReference type="Proteomes" id="UP000016496"/>
    </source>
</evidence>
<keyword evidence="1" id="KW-0732">Signal</keyword>
<accession>U2C6W8</accession>
<organism evidence="2 3">
    <name type="scientific">Bacteroides pyogenes F0041</name>
    <dbReference type="NCBI Taxonomy" id="1321819"/>
    <lineage>
        <taxon>Bacteria</taxon>
        <taxon>Pseudomonadati</taxon>
        <taxon>Bacteroidota</taxon>
        <taxon>Bacteroidia</taxon>
        <taxon>Bacteroidales</taxon>
        <taxon>Bacteroidaceae</taxon>
        <taxon>Bacteroides</taxon>
    </lineage>
</organism>
<feature type="chain" id="PRO_5004625168" description="Lipocalin-like domain-containing protein" evidence="1">
    <location>
        <begin position="25"/>
        <end position="312"/>
    </location>
</feature>
<dbReference type="OrthoDB" id="9943796at2"/>
<evidence type="ECO:0000313" key="2">
    <source>
        <dbReference type="EMBL" id="ERI86209.1"/>
    </source>
</evidence>
<comment type="caution">
    <text evidence="2">The sequence shown here is derived from an EMBL/GenBank/DDBJ whole genome shotgun (WGS) entry which is preliminary data.</text>
</comment>
<dbReference type="RefSeq" id="WP_021644392.1">
    <property type="nucleotide sequence ID" value="NZ_KE993071.1"/>
</dbReference>
<dbReference type="Proteomes" id="UP000016496">
    <property type="component" value="Unassembled WGS sequence"/>
</dbReference>
<gene>
    <name evidence="2" type="ORF">HMPREF1981_01030</name>
</gene>
<evidence type="ECO:0008006" key="4">
    <source>
        <dbReference type="Google" id="ProtNLM"/>
    </source>
</evidence>
<dbReference type="EMBL" id="AWSV01000057">
    <property type="protein sequence ID" value="ERI86209.1"/>
    <property type="molecule type" value="Genomic_DNA"/>
</dbReference>
<protein>
    <recommendedName>
        <fullName evidence="4">Lipocalin-like domain-containing protein</fullName>
    </recommendedName>
</protein>
<sequence length="312" mass="34469">MKLITKWMTAILLVSLFHGCSPSAEDVLKKYESYVRLTAEGNKPPVSFEIMDGIPLVISYSSTLINSSQEHVSELTGRWFVADALNPEVRLPAKVKVMTIADMSAKNTTQSVSYGHSLALDSIKIPFLLIGFEGIAPTESKEAAIPPLFFLVENKKGAVSVLTPVPRIADNLFTATYTPMFFTEQKYSGEIPFENAKNVTLEMTLSRDLKQVIHLNLSAERLKMNPSEKGVSSLVFQGGFETRDSINVIDGKITQGQKPLICDLTVTNACIYGQIKFKMDMGSTKSVYAVLKNTTTPQDIPEGILKNNERKH</sequence>
<dbReference type="PATRIC" id="fig|1321819.3.peg.954"/>
<evidence type="ECO:0000256" key="1">
    <source>
        <dbReference type="SAM" id="SignalP"/>
    </source>
</evidence>
<dbReference type="AlphaFoldDB" id="U2C6W8"/>
<dbReference type="HOGENOM" id="CLU_890418_0_0_10"/>
<name>U2C6W8_9BACE</name>
<reference evidence="2 3" key="1">
    <citation type="submission" date="2013-08" db="EMBL/GenBank/DDBJ databases">
        <authorList>
            <person name="Weinstock G."/>
            <person name="Sodergren E."/>
            <person name="Wylie T."/>
            <person name="Fulton L."/>
            <person name="Fulton R."/>
            <person name="Fronick C."/>
            <person name="O'Laughlin M."/>
            <person name="Godfrey J."/>
            <person name="Miner T."/>
            <person name="Herter B."/>
            <person name="Appelbaum E."/>
            <person name="Cordes M."/>
            <person name="Lek S."/>
            <person name="Wollam A."/>
            <person name="Pepin K.H."/>
            <person name="Palsikar V.B."/>
            <person name="Mitreva M."/>
            <person name="Wilson R.K."/>
        </authorList>
    </citation>
    <scope>NUCLEOTIDE SEQUENCE [LARGE SCALE GENOMIC DNA]</scope>
    <source>
        <strain evidence="2 3">F0041</strain>
    </source>
</reference>
<feature type="signal peptide" evidence="1">
    <location>
        <begin position="1"/>
        <end position="24"/>
    </location>
</feature>